<dbReference type="GO" id="GO:0000105">
    <property type="term" value="P:L-histidine biosynthetic process"/>
    <property type="evidence" value="ECO:0007669"/>
    <property type="project" value="UniProtKB-KW"/>
</dbReference>
<organism evidence="12 13">
    <name type="scientific">Candidatus Sungiibacteriota bacterium</name>
    <dbReference type="NCBI Taxonomy" id="2750080"/>
    <lineage>
        <taxon>Bacteria</taxon>
        <taxon>Candidatus Sungiibacteriota</taxon>
    </lineage>
</organism>
<dbReference type="GO" id="GO:0005829">
    <property type="term" value="C:cytosol"/>
    <property type="evidence" value="ECO:0007669"/>
    <property type="project" value="TreeGrafter"/>
</dbReference>
<comment type="similarity">
    <text evidence="9">Belongs to the tetrahydrofolate dehydrogenase/cyclohydrolase family.</text>
</comment>
<dbReference type="Proteomes" id="UP000595618">
    <property type="component" value="Chromosome"/>
</dbReference>
<evidence type="ECO:0000256" key="9">
    <source>
        <dbReference type="HAMAP-Rule" id="MF_01576"/>
    </source>
</evidence>
<dbReference type="SUPFAM" id="SSF53223">
    <property type="entry name" value="Aminoacid dehydrogenase-like, N-terminal domain"/>
    <property type="match status" value="1"/>
</dbReference>
<dbReference type="EC" id="1.5.1.5" evidence="9"/>
<dbReference type="Gene3D" id="3.40.50.720">
    <property type="entry name" value="NAD(P)-binding Rossmann-like Domain"/>
    <property type="match status" value="1"/>
</dbReference>
<comment type="catalytic activity">
    <reaction evidence="9">
        <text>(6R)-5,10-methylene-5,6,7,8-tetrahydrofolate + NADP(+) = (6R)-5,10-methenyltetrahydrofolate + NADPH</text>
        <dbReference type="Rhea" id="RHEA:22812"/>
        <dbReference type="ChEBI" id="CHEBI:15636"/>
        <dbReference type="ChEBI" id="CHEBI:57455"/>
        <dbReference type="ChEBI" id="CHEBI:57783"/>
        <dbReference type="ChEBI" id="CHEBI:58349"/>
        <dbReference type="EC" id="1.5.1.5"/>
    </reaction>
</comment>
<evidence type="ECO:0000313" key="12">
    <source>
        <dbReference type="EMBL" id="QQG44964.1"/>
    </source>
</evidence>
<keyword evidence="7 9" id="KW-0486">Methionine biosynthesis</keyword>
<feature type="binding site" evidence="9">
    <location>
        <begin position="160"/>
        <end position="162"/>
    </location>
    <ligand>
        <name>NADP(+)</name>
        <dbReference type="ChEBI" id="CHEBI:58349"/>
    </ligand>
</feature>
<evidence type="ECO:0000256" key="5">
    <source>
        <dbReference type="ARBA" id="ARBA00022857"/>
    </source>
</evidence>
<accession>A0A7T5RIX5</accession>
<dbReference type="AlphaFoldDB" id="A0A7T5RIX5"/>
<keyword evidence="9" id="KW-0368">Histidine biosynthesis</keyword>
<dbReference type="UniPathway" id="UPA00193"/>
<evidence type="ECO:0000256" key="3">
    <source>
        <dbReference type="ARBA" id="ARBA00022755"/>
    </source>
</evidence>
<dbReference type="PANTHER" id="PTHR48099:SF5">
    <property type="entry name" value="C-1-TETRAHYDROFOLATE SYNTHASE, CYTOPLASMIC"/>
    <property type="match status" value="1"/>
</dbReference>
<comment type="pathway">
    <text evidence="1 9">One-carbon metabolism; tetrahydrofolate interconversion.</text>
</comment>
<dbReference type="Pfam" id="PF00763">
    <property type="entry name" value="THF_DHG_CYH"/>
    <property type="match status" value="1"/>
</dbReference>
<dbReference type="SUPFAM" id="SSF51735">
    <property type="entry name" value="NAD(P)-binding Rossmann-fold domains"/>
    <property type="match status" value="1"/>
</dbReference>
<keyword evidence="2 9" id="KW-0554">One-carbon metabolism</keyword>
<reference evidence="12 13" key="1">
    <citation type="submission" date="2020-07" db="EMBL/GenBank/DDBJ databases">
        <title>Huge and variable diversity of episymbiotic CPR bacteria and DPANN archaea in groundwater ecosystems.</title>
        <authorList>
            <person name="He C.Y."/>
            <person name="Keren R."/>
            <person name="Whittaker M."/>
            <person name="Farag I.F."/>
            <person name="Doudna J."/>
            <person name="Cate J.H.D."/>
            <person name="Banfield J.F."/>
        </authorList>
    </citation>
    <scope>NUCLEOTIDE SEQUENCE [LARGE SCALE GENOMIC DNA]</scope>
    <source>
        <strain evidence="12">NC_groundwater_541_Ag_S-0.1um_46_50</strain>
    </source>
</reference>
<evidence type="ECO:0000256" key="1">
    <source>
        <dbReference type="ARBA" id="ARBA00004777"/>
    </source>
</evidence>
<evidence type="ECO:0000256" key="4">
    <source>
        <dbReference type="ARBA" id="ARBA00022801"/>
    </source>
</evidence>
<dbReference type="GO" id="GO:0004477">
    <property type="term" value="F:methenyltetrahydrofolate cyclohydrolase activity"/>
    <property type="evidence" value="ECO:0007669"/>
    <property type="project" value="UniProtKB-UniRule"/>
</dbReference>
<keyword evidence="8 9" id="KW-0511">Multifunctional enzyme</keyword>
<dbReference type="EMBL" id="CP066690">
    <property type="protein sequence ID" value="QQG44964.1"/>
    <property type="molecule type" value="Genomic_DNA"/>
</dbReference>
<evidence type="ECO:0000256" key="8">
    <source>
        <dbReference type="ARBA" id="ARBA00023268"/>
    </source>
</evidence>
<dbReference type="PANTHER" id="PTHR48099">
    <property type="entry name" value="C-1-TETRAHYDROFOLATE SYNTHASE, CYTOPLASMIC-RELATED"/>
    <property type="match status" value="1"/>
</dbReference>
<dbReference type="InterPro" id="IPR046346">
    <property type="entry name" value="Aminoacid_DH-like_N_sf"/>
</dbReference>
<protein>
    <recommendedName>
        <fullName evidence="9">Bifunctional protein FolD</fullName>
    </recommendedName>
    <domain>
        <recommendedName>
            <fullName evidence="9">Methylenetetrahydrofolate dehydrogenase</fullName>
            <ecNumber evidence="9">1.5.1.5</ecNumber>
        </recommendedName>
    </domain>
    <domain>
        <recommendedName>
            <fullName evidence="9">Methenyltetrahydrofolate cyclohydrolase</fullName>
            <ecNumber evidence="9">3.5.4.9</ecNumber>
        </recommendedName>
    </domain>
</protein>
<dbReference type="EC" id="3.5.4.9" evidence="9"/>
<evidence type="ECO:0000256" key="2">
    <source>
        <dbReference type="ARBA" id="ARBA00022563"/>
    </source>
</evidence>
<name>A0A7T5RIX5_9BACT</name>
<evidence type="ECO:0000256" key="7">
    <source>
        <dbReference type="ARBA" id="ARBA00023167"/>
    </source>
</evidence>
<keyword evidence="9" id="KW-0028">Amino-acid biosynthesis</keyword>
<dbReference type="GO" id="GO:0035999">
    <property type="term" value="P:tetrahydrofolate interconversion"/>
    <property type="evidence" value="ECO:0007669"/>
    <property type="project" value="UniProtKB-UniRule"/>
</dbReference>
<proteinExistence type="inferred from homology"/>
<keyword evidence="3 9" id="KW-0658">Purine biosynthesis</keyword>
<dbReference type="Gene3D" id="3.40.50.10860">
    <property type="entry name" value="Leucine Dehydrogenase, chain A, domain 1"/>
    <property type="match status" value="1"/>
</dbReference>
<evidence type="ECO:0000313" key="13">
    <source>
        <dbReference type="Proteomes" id="UP000595618"/>
    </source>
</evidence>
<feature type="domain" description="Tetrahydrofolate dehydrogenase/cyclohydrolase catalytic" evidence="10">
    <location>
        <begin position="4"/>
        <end position="115"/>
    </location>
</feature>
<dbReference type="GO" id="GO:0006164">
    <property type="term" value="P:purine nucleotide biosynthetic process"/>
    <property type="evidence" value="ECO:0007669"/>
    <property type="project" value="UniProtKB-KW"/>
</dbReference>
<keyword evidence="6 9" id="KW-0560">Oxidoreductase</keyword>
<dbReference type="InterPro" id="IPR000672">
    <property type="entry name" value="THF_DH/CycHdrlase"/>
</dbReference>
<keyword evidence="5 9" id="KW-0521">NADP</keyword>
<keyword evidence="4 9" id="KW-0378">Hydrolase</keyword>
<feature type="domain" description="Tetrahydrofolate dehydrogenase/cyclohydrolase NAD(P)-binding" evidence="11">
    <location>
        <begin position="141"/>
        <end position="275"/>
    </location>
</feature>
<dbReference type="GO" id="GO:0009086">
    <property type="term" value="P:methionine biosynthetic process"/>
    <property type="evidence" value="ECO:0007669"/>
    <property type="project" value="UniProtKB-KW"/>
</dbReference>
<comment type="subunit">
    <text evidence="9">Homodimer.</text>
</comment>
<evidence type="ECO:0000259" key="11">
    <source>
        <dbReference type="Pfam" id="PF02882"/>
    </source>
</evidence>
<dbReference type="HAMAP" id="MF_01576">
    <property type="entry name" value="THF_DHG_CYH"/>
    <property type="match status" value="1"/>
</dbReference>
<feature type="binding site" evidence="9">
    <location>
        <position position="226"/>
    </location>
    <ligand>
        <name>NADP(+)</name>
        <dbReference type="ChEBI" id="CHEBI:58349"/>
    </ligand>
</feature>
<dbReference type="InterPro" id="IPR020631">
    <property type="entry name" value="THF_DH/CycHdrlase_NAD-bd_dom"/>
</dbReference>
<comment type="caution">
    <text evidence="9">Lacks conserved residue(s) required for the propagation of feature annotation.</text>
</comment>
<comment type="catalytic activity">
    <reaction evidence="9">
        <text>(6R)-5,10-methenyltetrahydrofolate + H2O = (6R)-10-formyltetrahydrofolate + H(+)</text>
        <dbReference type="Rhea" id="RHEA:23700"/>
        <dbReference type="ChEBI" id="CHEBI:15377"/>
        <dbReference type="ChEBI" id="CHEBI:15378"/>
        <dbReference type="ChEBI" id="CHEBI:57455"/>
        <dbReference type="ChEBI" id="CHEBI:195366"/>
        <dbReference type="EC" id="3.5.4.9"/>
    </reaction>
</comment>
<dbReference type="GO" id="GO:0004488">
    <property type="term" value="F:methylenetetrahydrofolate dehydrogenase (NADP+) activity"/>
    <property type="evidence" value="ECO:0007669"/>
    <property type="project" value="UniProtKB-UniRule"/>
</dbReference>
<dbReference type="Pfam" id="PF02882">
    <property type="entry name" value="THF_DHG_CYH_C"/>
    <property type="match status" value="1"/>
</dbReference>
<dbReference type="InterPro" id="IPR020630">
    <property type="entry name" value="THF_DH/CycHdrlase_cat_dom"/>
</dbReference>
<gene>
    <name evidence="9" type="primary">folD</name>
    <name evidence="12" type="ORF">HYW89_03070</name>
</gene>
<evidence type="ECO:0000256" key="6">
    <source>
        <dbReference type="ARBA" id="ARBA00023002"/>
    </source>
</evidence>
<comment type="function">
    <text evidence="9">Catalyzes the oxidation of 5,10-methylenetetrahydrofolate to 5,10-methenyltetrahydrofolate and then the hydrolysis of 5,10-methenyltetrahydrofolate to 10-formyltetrahydrofolate.</text>
</comment>
<evidence type="ECO:0000259" key="10">
    <source>
        <dbReference type="Pfam" id="PF00763"/>
    </source>
</evidence>
<dbReference type="CDD" id="cd01080">
    <property type="entry name" value="NAD_bind_m-THF_DH_Cyclohyd"/>
    <property type="match status" value="1"/>
</dbReference>
<sequence>MILLDGKKLSQKILDEVKQETTATKKKLRLAIVVVGENPVVKKFIEQKKKAADQIGAGVRIYPFDEKITTNELRKRLFEIVHEKKNTGVIIQLPLPTHINTPYILNSVTPEKDIDMLSARAIGNFAVGQSPIIPPVVGALKFLLEEYQIDYQQKSVVIVGAGNLVGKPTALWLLGKKATFTVVEERTPHPEELISKAGILITGVGKPGFIRGDMVKNGVIVIDAGTSESAGRLVGDVDFKSVSKKASYITPVPGGIGPLTVAMLFKNLVTLAKIQKS</sequence>
<dbReference type="PRINTS" id="PR00085">
    <property type="entry name" value="THFDHDRGNASE"/>
</dbReference>
<dbReference type="InterPro" id="IPR036291">
    <property type="entry name" value="NAD(P)-bd_dom_sf"/>
</dbReference>